<keyword evidence="1" id="KW-1133">Transmembrane helix</keyword>
<dbReference type="GeneID" id="98915340"/>
<sequence>MKTLFTKNRARDIILALLLTLCIICFAVIVTVFFKQLYYFDIDYLNIAKNTGLPKQLIKENYDVLIQYQSIFFQGTLQLPDFVMSTTGRIHFEEVKRIFDMIQILFVVSGGISLVMIYQNVKQKEYRFLRLTPMFSIGIPTVIGFLAALDFDQAFVIFHKIFFRNDYWIFDYTTDPVITILPESFFMHCFMMIIVIVVVISLIMYLIYRKKRNLILEEISE</sequence>
<protein>
    <submittedName>
        <fullName evidence="2">Integral membrane protein (TIGR01906 family)</fullName>
    </submittedName>
</protein>
<reference evidence="2 3" key="1">
    <citation type="submission" date="2019-03" db="EMBL/GenBank/DDBJ databases">
        <title>Genomic Encyclopedia of Type Strains, Phase IV (KMG-IV): sequencing the most valuable type-strain genomes for metagenomic binning, comparative biology and taxonomic classification.</title>
        <authorList>
            <person name="Goeker M."/>
        </authorList>
    </citation>
    <scope>NUCLEOTIDE SEQUENCE [LARGE SCALE GENOMIC DNA]</scope>
    <source>
        <strain evidence="2 3">DSM 29487</strain>
    </source>
</reference>
<dbReference type="NCBIfam" id="TIGR01906">
    <property type="entry name" value="integ_TIGR01906"/>
    <property type="match status" value="1"/>
</dbReference>
<evidence type="ECO:0000256" key="1">
    <source>
        <dbReference type="SAM" id="Phobius"/>
    </source>
</evidence>
<dbReference type="EMBL" id="SMCQ01000009">
    <property type="protein sequence ID" value="TCV99473.1"/>
    <property type="molecule type" value="Genomic_DNA"/>
</dbReference>
<keyword evidence="1" id="KW-0812">Transmembrane</keyword>
<evidence type="ECO:0000313" key="2">
    <source>
        <dbReference type="EMBL" id="TCV99473.1"/>
    </source>
</evidence>
<feature type="transmembrane region" description="Helical" evidence="1">
    <location>
        <begin position="128"/>
        <end position="149"/>
    </location>
</feature>
<keyword evidence="3" id="KW-1185">Reference proteome</keyword>
<feature type="transmembrane region" description="Helical" evidence="1">
    <location>
        <begin position="185"/>
        <end position="208"/>
    </location>
</feature>
<feature type="transmembrane region" description="Helical" evidence="1">
    <location>
        <begin position="12"/>
        <end position="34"/>
    </location>
</feature>
<dbReference type="RefSeq" id="WP_066445863.1">
    <property type="nucleotide sequence ID" value="NZ_DBGCPY010000002.1"/>
</dbReference>
<dbReference type="InterPro" id="IPR010178">
    <property type="entry name" value="Lit"/>
</dbReference>
<keyword evidence="1" id="KW-0472">Membrane</keyword>
<name>A0A4R3Z313_9FIRM</name>
<dbReference type="Pfam" id="PF07314">
    <property type="entry name" value="Lit"/>
    <property type="match status" value="1"/>
</dbReference>
<evidence type="ECO:0000313" key="3">
    <source>
        <dbReference type="Proteomes" id="UP000295515"/>
    </source>
</evidence>
<accession>A0A4R3Z313</accession>
<gene>
    <name evidence="2" type="ORF">EDD60_10955</name>
</gene>
<organism evidence="2 3">
    <name type="scientific">Longibaculum muris</name>
    <dbReference type="NCBI Taxonomy" id="1796628"/>
    <lineage>
        <taxon>Bacteria</taxon>
        <taxon>Bacillati</taxon>
        <taxon>Bacillota</taxon>
        <taxon>Erysipelotrichia</taxon>
        <taxon>Erysipelotrichales</taxon>
        <taxon>Coprobacillaceae</taxon>
        <taxon>Longibaculum</taxon>
    </lineage>
</organism>
<dbReference type="Proteomes" id="UP000295515">
    <property type="component" value="Unassembled WGS sequence"/>
</dbReference>
<feature type="transmembrane region" description="Helical" evidence="1">
    <location>
        <begin position="101"/>
        <end position="121"/>
    </location>
</feature>
<proteinExistence type="predicted"/>
<dbReference type="AlphaFoldDB" id="A0A4R3Z313"/>
<comment type="caution">
    <text evidence="2">The sequence shown here is derived from an EMBL/GenBank/DDBJ whole genome shotgun (WGS) entry which is preliminary data.</text>
</comment>